<evidence type="ECO:0000256" key="5">
    <source>
        <dbReference type="ARBA" id="ARBA00022618"/>
    </source>
</evidence>
<keyword evidence="5" id="KW-0132">Cell division</keyword>
<dbReference type="NCBIfam" id="TIGR03544">
    <property type="entry name" value="DivI1A_domain"/>
    <property type="match status" value="3"/>
</dbReference>
<comment type="similarity">
    <text evidence="2">Belongs to the DivIVA family.</text>
</comment>
<gene>
    <name evidence="9" type="primary">gpsB</name>
    <name evidence="9" type="ORF">NRB56_45570</name>
</gene>
<name>A0A7K0DTQ4_9NOCA</name>
<dbReference type="InterPro" id="IPR007793">
    <property type="entry name" value="DivIVA_fam"/>
</dbReference>
<evidence type="ECO:0000256" key="2">
    <source>
        <dbReference type="ARBA" id="ARBA00009008"/>
    </source>
</evidence>
<accession>A0A7K0DTQ4</accession>
<evidence type="ECO:0000256" key="4">
    <source>
        <dbReference type="ARBA" id="ARBA00022490"/>
    </source>
</evidence>
<organism evidence="9 10">
    <name type="scientific">Nocardia aurantia</name>
    <dbReference type="NCBI Taxonomy" id="2585199"/>
    <lineage>
        <taxon>Bacteria</taxon>
        <taxon>Bacillati</taxon>
        <taxon>Actinomycetota</taxon>
        <taxon>Actinomycetes</taxon>
        <taxon>Mycobacteriales</taxon>
        <taxon>Nocardiaceae</taxon>
        <taxon>Nocardia</taxon>
    </lineage>
</organism>
<evidence type="ECO:0000256" key="6">
    <source>
        <dbReference type="ARBA" id="ARBA00023054"/>
    </source>
</evidence>
<keyword evidence="6" id="KW-0175">Coiled coil</keyword>
<keyword evidence="10" id="KW-1185">Reference proteome</keyword>
<evidence type="ECO:0000256" key="1">
    <source>
        <dbReference type="ARBA" id="ARBA00004496"/>
    </source>
</evidence>
<evidence type="ECO:0000256" key="8">
    <source>
        <dbReference type="ARBA" id="ARBA00031737"/>
    </source>
</evidence>
<dbReference type="PANTHER" id="PTHR35794">
    <property type="entry name" value="CELL DIVISION PROTEIN DIVIVA"/>
    <property type="match status" value="1"/>
</dbReference>
<proteinExistence type="inferred from homology"/>
<dbReference type="Proteomes" id="UP000431401">
    <property type="component" value="Unassembled WGS sequence"/>
</dbReference>
<comment type="subcellular location">
    <subcellularLocation>
        <location evidence="1">Cytoplasm</location>
    </subcellularLocation>
</comment>
<evidence type="ECO:0000313" key="9">
    <source>
        <dbReference type="EMBL" id="MQY28968.1"/>
    </source>
</evidence>
<dbReference type="GO" id="GO:0051301">
    <property type="term" value="P:cell division"/>
    <property type="evidence" value="ECO:0007669"/>
    <property type="project" value="UniProtKB-KW"/>
</dbReference>
<sequence length="171" mass="18094">MRFGRAPIGHRGYDAAEVDAFLESVARALGGHAGLSAAAIRGAEFRTAPLGHRGYDRDEVDEFLDQACAELEFARRGAIRPADERTVLTSADVQRTQFSGPPFGHAGYAADEVDSFLDRVAAALAHIGPSGLTGTDVRTVNFGLAHAGTAAYRIDEVDAFLEVVARALPVA</sequence>
<evidence type="ECO:0000256" key="7">
    <source>
        <dbReference type="ARBA" id="ARBA00023306"/>
    </source>
</evidence>
<dbReference type="InterPro" id="IPR019933">
    <property type="entry name" value="DivIVA_domain"/>
</dbReference>
<dbReference type="AlphaFoldDB" id="A0A7K0DTQ4"/>
<evidence type="ECO:0000256" key="3">
    <source>
        <dbReference type="ARBA" id="ARBA00018787"/>
    </source>
</evidence>
<dbReference type="PANTHER" id="PTHR35794:SF2">
    <property type="entry name" value="CELL DIVISION PROTEIN DIVIVA"/>
    <property type="match status" value="1"/>
</dbReference>
<protein>
    <recommendedName>
        <fullName evidence="3">Cell wall synthesis protein Wag31</fullName>
    </recommendedName>
    <alternativeName>
        <fullName evidence="8">Antigen 84</fullName>
    </alternativeName>
</protein>
<dbReference type="GO" id="GO:0005737">
    <property type="term" value="C:cytoplasm"/>
    <property type="evidence" value="ECO:0007669"/>
    <property type="project" value="UniProtKB-SubCell"/>
</dbReference>
<keyword evidence="7" id="KW-0131">Cell cycle</keyword>
<keyword evidence="4" id="KW-0963">Cytoplasm</keyword>
<dbReference type="Gene3D" id="6.10.250.660">
    <property type="match status" value="3"/>
</dbReference>
<evidence type="ECO:0000313" key="10">
    <source>
        <dbReference type="Proteomes" id="UP000431401"/>
    </source>
</evidence>
<comment type="caution">
    <text evidence="9">The sequence shown here is derived from an EMBL/GenBank/DDBJ whole genome shotgun (WGS) entry which is preliminary data.</text>
</comment>
<dbReference type="EMBL" id="WEGI01000010">
    <property type="protein sequence ID" value="MQY28968.1"/>
    <property type="molecule type" value="Genomic_DNA"/>
</dbReference>
<reference evidence="9 10" key="1">
    <citation type="submission" date="2019-10" db="EMBL/GenBank/DDBJ databases">
        <title>Nocardia macrotermitis sp. nov. and Nocardia aurantia sp. nov., isolated from the gut of fungus growing-termite Macrotermes natalensis.</title>
        <authorList>
            <person name="Benndorf R."/>
            <person name="Schwitalla J."/>
            <person name="Martin K."/>
            <person name="De Beer W."/>
            <person name="Kaster A.-K."/>
            <person name="Vollmers J."/>
            <person name="Poulsen M."/>
            <person name="Beemelmanns C."/>
        </authorList>
    </citation>
    <scope>NUCLEOTIDE SEQUENCE [LARGE SCALE GENOMIC DNA]</scope>
    <source>
        <strain evidence="9 10">RB56</strain>
    </source>
</reference>